<accession>A0A6A6QUU1</accession>
<name>A0A6A6QUU1_9PEZI</name>
<dbReference type="PANTHER" id="PTHR12598">
    <property type="entry name" value="COPPER HOMEOSTASIS PROTEIN CUTC"/>
    <property type="match status" value="1"/>
</dbReference>
<gene>
    <name evidence="3" type="ORF">BU16DRAFT_610741</name>
</gene>
<evidence type="ECO:0000313" key="4">
    <source>
        <dbReference type="Proteomes" id="UP000799750"/>
    </source>
</evidence>
<sequence length="228" mass="24115">MSRLELACFTPASALTAQAAGASRIELCTSYAAGGLTPPLSTLQTLKSTPSITIPIFVMIRPRAGDFVYSAPEFAQMRDEVAAFMALETGSGPDGFVFGILTPEDRVDGERCRDLVGLAGGRPCTFHRAIDEVGEFWEGVEAVVGCGFRAVLTSGRGRDAVGGVEVLEELKRRVAGKLEVVVGGGVRRGNVRGLREGVGEGWYHSAAIVGDEEEADEGEARALVEALR</sequence>
<dbReference type="InterPro" id="IPR036822">
    <property type="entry name" value="CutC-like_dom_sf"/>
</dbReference>
<dbReference type="OrthoDB" id="7392499at2759"/>
<dbReference type="Pfam" id="PF03932">
    <property type="entry name" value="CutC"/>
    <property type="match status" value="1"/>
</dbReference>
<keyword evidence="4" id="KW-1185">Reference proteome</keyword>
<organism evidence="3 4">
    <name type="scientific">Lophium mytilinum</name>
    <dbReference type="NCBI Taxonomy" id="390894"/>
    <lineage>
        <taxon>Eukaryota</taxon>
        <taxon>Fungi</taxon>
        <taxon>Dikarya</taxon>
        <taxon>Ascomycota</taxon>
        <taxon>Pezizomycotina</taxon>
        <taxon>Dothideomycetes</taxon>
        <taxon>Pleosporomycetidae</taxon>
        <taxon>Mytilinidiales</taxon>
        <taxon>Mytilinidiaceae</taxon>
        <taxon>Lophium</taxon>
    </lineage>
</organism>
<evidence type="ECO:0000256" key="1">
    <source>
        <dbReference type="ARBA" id="ARBA00007768"/>
    </source>
</evidence>
<reference evidence="3" key="1">
    <citation type="journal article" date="2020" name="Stud. Mycol.">
        <title>101 Dothideomycetes genomes: a test case for predicting lifestyles and emergence of pathogens.</title>
        <authorList>
            <person name="Haridas S."/>
            <person name="Albert R."/>
            <person name="Binder M."/>
            <person name="Bloem J."/>
            <person name="Labutti K."/>
            <person name="Salamov A."/>
            <person name="Andreopoulos B."/>
            <person name="Baker S."/>
            <person name="Barry K."/>
            <person name="Bills G."/>
            <person name="Bluhm B."/>
            <person name="Cannon C."/>
            <person name="Castanera R."/>
            <person name="Culley D."/>
            <person name="Daum C."/>
            <person name="Ezra D."/>
            <person name="Gonzalez J."/>
            <person name="Henrissat B."/>
            <person name="Kuo A."/>
            <person name="Liang C."/>
            <person name="Lipzen A."/>
            <person name="Lutzoni F."/>
            <person name="Magnuson J."/>
            <person name="Mondo S."/>
            <person name="Nolan M."/>
            <person name="Ohm R."/>
            <person name="Pangilinan J."/>
            <person name="Park H.-J."/>
            <person name="Ramirez L."/>
            <person name="Alfaro M."/>
            <person name="Sun H."/>
            <person name="Tritt A."/>
            <person name="Yoshinaga Y."/>
            <person name="Zwiers L.-H."/>
            <person name="Turgeon B."/>
            <person name="Goodwin S."/>
            <person name="Spatafora J."/>
            <person name="Crous P."/>
            <person name="Grigoriev I."/>
        </authorList>
    </citation>
    <scope>NUCLEOTIDE SEQUENCE</scope>
    <source>
        <strain evidence="3">CBS 269.34</strain>
    </source>
</reference>
<protein>
    <recommendedName>
        <fullName evidence="2">Copper homeostasis protein cutC homolog</fullName>
    </recommendedName>
</protein>
<proteinExistence type="inferred from homology"/>
<dbReference type="Gene3D" id="3.20.20.380">
    <property type="entry name" value="Copper homeostasis (CutC) domain"/>
    <property type="match status" value="1"/>
</dbReference>
<evidence type="ECO:0000256" key="2">
    <source>
        <dbReference type="ARBA" id="ARBA00019014"/>
    </source>
</evidence>
<dbReference type="EMBL" id="MU004189">
    <property type="protein sequence ID" value="KAF2495680.1"/>
    <property type="molecule type" value="Genomic_DNA"/>
</dbReference>
<dbReference type="AlphaFoldDB" id="A0A6A6QUU1"/>
<dbReference type="GO" id="GO:0005507">
    <property type="term" value="F:copper ion binding"/>
    <property type="evidence" value="ECO:0007669"/>
    <property type="project" value="TreeGrafter"/>
</dbReference>
<comment type="similarity">
    <text evidence="1">Belongs to the CutC family.</text>
</comment>
<dbReference type="Proteomes" id="UP000799750">
    <property type="component" value="Unassembled WGS sequence"/>
</dbReference>
<dbReference type="SUPFAM" id="SSF110395">
    <property type="entry name" value="CutC-like"/>
    <property type="match status" value="1"/>
</dbReference>
<evidence type="ECO:0000313" key="3">
    <source>
        <dbReference type="EMBL" id="KAF2495680.1"/>
    </source>
</evidence>
<dbReference type="PANTHER" id="PTHR12598:SF0">
    <property type="entry name" value="COPPER HOMEOSTASIS PROTEIN CUTC HOMOLOG"/>
    <property type="match status" value="1"/>
</dbReference>
<dbReference type="InterPro" id="IPR005627">
    <property type="entry name" value="CutC-like"/>
</dbReference>